<dbReference type="InterPro" id="IPR052718">
    <property type="entry name" value="NmrA-type_oxidoreductase"/>
</dbReference>
<dbReference type="PANTHER" id="PTHR47129">
    <property type="entry name" value="QUINONE OXIDOREDUCTASE 2"/>
    <property type="match status" value="1"/>
</dbReference>
<evidence type="ECO:0000313" key="2">
    <source>
        <dbReference type="EMBL" id="KAF2036235.1"/>
    </source>
</evidence>
<accession>A0A9P4HJA6</accession>
<name>A0A9P4HJA6_9PLEO</name>
<sequence>MIALTSATGKLGSAVLAAILDNNLIDPKELVVCTSSDPSSHKLQHLHAQSITVRHADFNSTSSLTTAYAGCTSLFLVSTPRIELDYNDAPLWSGREKHHRAAIDAAVAVGVQHIYYTSLAFGNPSKAGVMRAHVRTEKYLRELEEQGKIRVTVLREGLYNESWPLYFGYYFGLKSDARKEVVVAGDGRISWTSIPDMAFATAKILSEGSEKWAGWTVYLSQKKTWSLEDIVRIVGEVRGEEIGLKVVGRKEYEEFYVKEKGMEKASVEWWSSTYDALKDGECAIDDSTLEDILKEAGRTPKPLEDTIGEMLR</sequence>
<protein>
    <submittedName>
        <fullName evidence="2">NAD(P)-binding protein</fullName>
    </submittedName>
</protein>
<dbReference type="PANTHER" id="PTHR47129:SF1">
    <property type="entry name" value="NMRA-LIKE DOMAIN-CONTAINING PROTEIN"/>
    <property type="match status" value="1"/>
</dbReference>
<comment type="caution">
    <text evidence="2">The sequence shown here is derived from an EMBL/GenBank/DDBJ whole genome shotgun (WGS) entry which is preliminary data.</text>
</comment>
<proteinExistence type="predicted"/>
<dbReference type="InterPro" id="IPR008030">
    <property type="entry name" value="NmrA-like"/>
</dbReference>
<dbReference type="SUPFAM" id="SSF51735">
    <property type="entry name" value="NAD(P)-binding Rossmann-fold domains"/>
    <property type="match status" value="1"/>
</dbReference>
<organism evidence="2 3">
    <name type="scientific">Setomelanomma holmii</name>
    <dbReference type="NCBI Taxonomy" id="210430"/>
    <lineage>
        <taxon>Eukaryota</taxon>
        <taxon>Fungi</taxon>
        <taxon>Dikarya</taxon>
        <taxon>Ascomycota</taxon>
        <taxon>Pezizomycotina</taxon>
        <taxon>Dothideomycetes</taxon>
        <taxon>Pleosporomycetidae</taxon>
        <taxon>Pleosporales</taxon>
        <taxon>Pleosporineae</taxon>
        <taxon>Phaeosphaeriaceae</taxon>
        <taxon>Setomelanomma</taxon>
    </lineage>
</organism>
<dbReference type="OrthoDB" id="419598at2759"/>
<dbReference type="EMBL" id="ML978155">
    <property type="protein sequence ID" value="KAF2036235.1"/>
    <property type="molecule type" value="Genomic_DNA"/>
</dbReference>
<evidence type="ECO:0000259" key="1">
    <source>
        <dbReference type="Pfam" id="PF05368"/>
    </source>
</evidence>
<evidence type="ECO:0000313" key="3">
    <source>
        <dbReference type="Proteomes" id="UP000799777"/>
    </source>
</evidence>
<dbReference type="Proteomes" id="UP000799777">
    <property type="component" value="Unassembled WGS sequence"/>
</dbReference>
<dbReference type="AlphaFoldDB" id="A0A9P4HJA6"/>
<dbReference type="InterPro" id="IPR036291">
    <property type="entry name" value="NAD(P)-bd_dom_sf"/>
</dbReference>
<dbReference type="Pfam" id="PF05368">
    <property type="entry name" value="NmrA"/>
    <property type="match status" value="1"/>
</dbReference>
<feature type="domain" description="NmrA-like" evidence="1">
    <location>
        <begin position="2"/>
        <end position="254"/>
    </location>
</feature>
<dbReference type="Gene3D" id="3.90.25.10">
    <property type="entry name" value="UDP-galactose 4-epimerase, domain 1"/>
    <property type="match status" value="1"/>
</dbReference>
<dbReference type="Gene3D" id="3.40.50.720">
    <property type="entry name" value="NAD(P)-binding Rossmann-like Domain"/>
    <property type="match status" value="1"/>
</dbReference>
<reference evidence="2" key="1">
    <citation type="journal article" date="2020" name="Stud. Mycol.">
        <title>101 Dothideomycetes genomes: a test case for predicting lifestyles and emergence of pathogens.</title>
        <authorList>
            <person name="Haridas S."/>
            <person name="Albert R."/>
            <person name="Binder M."/>
            <person name="Bloem J."/>
            <person name="Labutti K."/>
            <person name="Salamov A."/>
            <person name="Andreopoulos B."/>
            <person name="Baker S."/>
            <person name="Barry K."/>
            <person name="Bills G."/>
            <person name="Bluhm B."/>
            <person name="Cannon C."/>
            <person name="Castanera R."/>
            <person name="Culley D."/>
            <person name="Daum C."/>
            <person name="Ezra D."/>
            <person name="Gonzalez J."/>
            <person name="Henrissat B."/>
            <person name="Kuo A."/>
            <person name="Liang C."/>
            <person name="Lipzen A."/>
            <person name="Lutzoni F."/>
            <person name="Magnuson J."/>
            <person name="Mondo S."/>
            <person name="Nolan M."/>
            <person name="Ohm R."/>
            <person name="Pangilinan J."/>
            <person name="Park H.-J."/>
            <person name="Ramirez L."/>
            <person name="Alfaro M."/>
            <person name="Sun H."/>
            <person name="Tritt A."/>
            <person name="Yoshinaga Y."/>
            <person name="Zwiers L.-H."/>
            <person name="Turgeon B."/>
            <person name="Goodwin S."/>
            <person name="Spatafora J."/>
            <person name="Crous P."/>
            <person name="Grigoriev I."/>
        </authorList>
    </citation>
    <scope>NUCLEOTIDE SEQUENCE</scope>
    <source>
        <strain evidence="2">CBS 110217</strain>
    </source>
</reference>
<keyword evidence="3" id="KW-1185">Reference proteome</keyword>
<gene>
    <name evidence="2" type="ORF">EK21DRAFT_52940</name>
</gene>